<dbReference type="Pfam" id="PF01337">
    <property type="entry name" value="Barstar"/>
    <property type="match status" value="1"/>
</dbReference>
<comment type="similarity">
    <text evidence="1">Belongs to the barstar family.</text>
</comment>
<dbReference type="Gene3D" id="3.30.370.10">
    <property type="entry name" value="Barstar-like"/>
    <property type="match status" value="1"/>
</dbReference>
<dbReference type="AlphaFoldDB" id="A0A8J7KNL0"/>
<feature type="domain" description="Barstar (barnase inhibitor)" evidence="2">
    <location>
        <begin position="318"/>
        <end position="376"/>
    </location>
</feature>
<keyword evidence="4" id="KW-1185">Reference proteome</keyword>
<comment type="caution">
    <text evidence="3">The sequence shown here is derived from an EMBL/GenBank/DDBJ whole genome shotgun (WGS) entry which is preliminary data.</text>
</comment>
<evidence type="ECO:0000259" key="2">
    <source>
        <dbReference type="Pfam" id="PF01337"/>
    </source>
</evidence>
<accession>A0A8J7KNL0</accession>
<proteinExistence type="inferred from homology"/>
<dbReference type="SUPFAM" id="SSF52038">
    <property type="entry name" value="Barstar-related"/>
    <property type="match status" value="1"/>
</dbReference>
<dbReference type="InterPro" id="IPR000468">
    <property type="entry name" value="Barstar"/>
</dbReference>
<name>A0A8J7KNL0_9ACTN</name>
<dbReference type="Proteomes" id="UP000622552">
    <property type="component" value="Unassembled WGS sequence"/>
</dbReference>
<evidence type="ECO:0000313" key="4">
    <source>
        <dbReference type="Proteomes" id="UP000622552"/>
    </source>
</evidence>
<sequence>MTTGAGFAAEGSPRRWEHPVGPRWLLLGDVGFEGSDEVDTPLALCADIEGLFVDLPPRPRESFTLVGCSPAGALAGLPVEALGTGEAWLGDVSLLGPSPGAPSWWGEDLGDVVVLARRPSVAVPGAVDVDLDGFVHVDDRTDAVVRPGDVAEFVLEGRDGVPLGTCRDVTGVFRVRAAPLVPRVRLLGCRPESSLSTALDAVGRSGGAGVRRRRIRAEVHAVAADGSAGRVIGAMVSGTVEAAEPSRLGAGLVDVTVASDPQEPLPTGMLGVLGHWYAGRPVERNVWAGYGRELRHLWAGVALTHRRPGVVDKPAGTTFELDGRFVTDVEGFYCAIGEAVNGPGGYFGWNLDAFHDCLRGRFGARAPFRLVWRDSAVACGSLVAGYDRRRLVPAVTVEDLLAVLVARDVVVDLR</sequence>
<evidence type="ECO:0000256" key="1">
    <source>
        <dbReference type="ARBA" id="ARBA00006845"/>
    </source>
</evidence>
<dbReference type="EMBL" id="JADOUF010000001">
    <property type="protein sequence ID" value="MBG6135357.1"/>
    <property type="molecule type" value="Genomic_DNA"/>
</dbReference>
<dbReference type="InterPro" id="IPR035905">
    <property type="entry name" value="Barstar-like_sf"/>
</dbReference>
<organism evidence="3 4">
    <name type="scientific">Longispora fulva</name>
    <dbReference type="NCBI Taxonomy" id="619741"/>
    <lineage>
        <taxon>Bacteria</taxon>
        <taxon>Bacillati</taxon>
        <taxon>Actinomycetota</taxon>
        <taxon>Actinomycetes</taxon>
        <taxon>Micromonosporales</taxon>
        <taxon>Micromonosporaceae</taxon>
        <taxon>Longispora</taxon>
    </lineage>
</organism>
<protein>
    <submittedName>
        <fullName evidence="3">RNAse (Barnase) inhibitor barstar</fullName>
    </submittedName>
</protein>
<gene>
    <name evidence="3" type="ORF">IW245_001551</name>
</gene>
<reference evidence="3" key="1">
    <citation type="submission" date="2020-11" db="EMBL/GenBank/DDBJ databases">
        <title>Sequencing the genomes of 1000 actinobacteria strains.</title>
        <authorList>
            <person name="Klenk H.-P."/>
        </authorList>
    </citation>
    <scope>NUCLEOTIDE SEQUENCE</scope>
    <source>
        <strain evidence="3">DSM 45356</strain>
    </source>
</reference>
<evidence type="ECO:0000313" key="3">
    <source>
        <dbReference type="EMBL" id="MBG6135357.1"/>
    </source>
</evidence>
<dbReference type="RefSeq" id="WP_233472521.1">
    <property type="nucleotide sequence ID" value="NZ_BONS01000003.1"/>
</dbReference>